<comment type="caution">
    <text evidence="2">The sequence shown here is derived from an EMBL/GenBank/DDBJ whole genome shotgun (WGS) entry which is preliminary data.</text>
</comment>
<evidence type="ECO:0000256" key="1">
    <source>
        <dbReference type="SAM" id="Phobius"/>
    </source>
</evidence>
<organism evidence="2 3">
    <name type="scientific">Lysinibacillus sphaericus OT4b.31</name>
    <dbReference type="NCBI Taxonomy" id="1285586"/>
    <lineage>
        <taxon>Bacteria</taxon>
        <taxon>Bacillati</taxon>
        <taxon>Bacillota</taxon>
        <taxon>Bacilli</taxon>
        <taxon>Bacillales</taxon>
        <taxon>Bacillaceae</taxon>
        <taxon>Lysinibacillus</taxon>
    </lineage>
</organism>
<dbReference type="SUPFAM" id="SSF51306">
    <property type="entry name" value="LexA/Signal peptidase"/>
    <property type="match status" value="1"/>
</dbReference>
<sequence length="443" mass="49688">MNNFKEQLKQELRTDAPFTVDMKQRIVINKQPKTAPAKKFNWQVSVISLAFVLILGFVVMLQVTPNGATASKTVEILPTDQPNGVTASKMVETLPTDQPNGVTASKTVETLPTDQPNGVTASKTVETLPTDHNELFDLLQQNETVLPIIEPNGQLVIQPTIGYLMGKQFGLSSIPMVIEPDTEIKIGDYIAYYHKKDIIVAPVFGVAGDKIQTSHGQVTLNGNFLALPGAVAPIVFEDAEQENIFKFYFRDLANYHKTKMRYIDVDLDPLHEDEYAVYKNEVGQTVSVINDAQIAGKVIGLKNLEPTFTLTTDEQSLYDAFKENYDLSVLKGTKPLTIAKMYVLAESEGDYETKFAFKPTNERPTQSEIVKYIQDKQKIRGYYSTKKIQRLVSAYNYNGIEGAQFEQSSEIEGTIKFTPTYGDVWMLIRMIKNDQGIWQPTTK</sequence>
<dbReference type="AlphaFoldDB" id="R7ZF53"/>
<evidence type="ECO:0000313" key="3">
    <source>
        <dbReference type="Proteomes" id="UP000013911"/>
    </source>
</evidence>
<dbReference type="HOGENOM" id="CLU_617916_0_0_9"/>
<dbReference type="PATRIC" id="fig|1285586.5.peg.2195"/>
<dbReference type="eggNOG" id="ENOG5030649">
    <property type="taxonomic scope" value="Bacteria"/>
</dbReference>
<reference evidence="2 3" key="1">
    <citation type="submission" date="2013-04" db="EMBL/GenBank/DDBJ databases">
        <title>Draft genome of the heavy metal tolerant bacterium Lysinibacillus sphaericus strain OT4b.31.</title>
        <authorList>
            <person name="Pena-Montenegro T.D."/>
            <person name="Dussan J."/>
        </authorList>
    </citation>
    <scope>NUCLEOTIDE SEQUENCE [LARGE SCALE GENOMIC DNA]</scope>
    <source>
        <strain evidence="2 3">OT4b.31</strain>
    </source>
</reference>
<feature type="transmembrane region" description="Helical" evidence="1">
    <location>
        <begin position="40"/>
        <end position="61"/>
    </location>
</feature>
<evidence type="ECO:0000313" key="2">
    <source>
        <dbReference type="EMBL" id="EON72629.1"/>
    </source>
</evidence>
<accession>R7ZF53</accession>
<dbReference type="OrthoDB" id="2990745at2"/>
<protein>
    <submittedName>
        <fullName evidence="2">Uncharacterized protein</fullName>
    </submittedName>
</protein>
<gene>
    <name evidence="2" type="ORF">H131_10828</name>
</gene>
<keyword evidence="1" id="KW-0812">Transmembrane</keyword>
<proteinExistence type="predicted"/>
<keyword evidence="1" id="KW-1133">Transmembrane helix</keyword>
<name>R7ZF53_LYSSH</name>
<keyword evidence="1" id="KW-0472">Membrane</keyword>
<dbReference type="InterPro" id="IPR036286">
    <property type="entry name" value="LexA/Signal_pep-like_sf"/>
</dbReference>
<dbReference type="Proteomes" id="UP000013911">
    <property type="component" value="Unassembled WGS sequence"/>
</dbReference>
<dbReference type="RefSeq" id="WP_010859114.1">
    <property type="nucleotide sequence ID" value="NZ_KB933398.1"/>
</dbReference>
<dbReference type="EMBL" id="AQPX01000017">
    <property type="protein sequence ID" value="EON72629.1"/>
    <property type="molecule type" value="Genomic_DNA"/>
</dbReference>